<dbReference type="OrthoDB" id="2134400at2759"/>
<evidence type="ECO:0000313" key="3">
    <source>
        <dbReference type="Proteomes" id="UP000002669"/>
    </source>
</evidence>
<dbReference type="Proteomes" id="UP000002669">
    <property type="component" value="Unassembled WGS sequence"/>
</dbReference>
<sequence>MSLRIPDQFFRSRSKSRERSRSRHGREHERRDRSHSRSHSHVRRTSPPREAEKKSKKYYDYDSYEDEISRRTTSRRMSTQYREVSPSDDERYRPSKSSKYYTERPNDHYYLSDEHALAPRYPSSSRPSKSKRSSYMYDSHSDIDTAQAPKPPVVAHPSTKPSRLQEPEYFSDSEDDHLAYGDPYDYPLARTHHRPLRSRSRSRGRLPADPRATYDSDSSYEYTKEYTTDRRRHSRSRTRESPQYRSLFEQDQAPVTAASSSRDEMPPMLQKTQQYGLSSTLEQLKSQLYPSSDSKDLHPEEKPSDIDLNAWAEIPECEREGYVPPTEKQPAPAPTPHSENNDNHPDLPNIYANLTQYYQLQKQPVVASAAKVATAPEVPPRPQTSTYTRPIPSVIPGATVASPATSTTQYPSIPASRYVPPQYGQTPAATQTLAPKPGAPGGHKRATSTGHIPTKQTYSKPDVYQYSVPASQIRYSTQMPTPAAVATGATTATPTTTIPAATAAANTTPSKVQYAAAPVSQPKQTSYLEIKPRRQTVSSKPSNLNLYPDNQMKIPGSFPDGMNPPASPLLEPYKGTYQSISPIQWPTSLADDALSDMEPLNGKESRALGRKKSKKEKKQIEDPGLELQIRRRLSTSLGPSVIKEIAPKEPVYTYDPKDDAKLVHSALNHSKINAKTLIKILPYLTSDEILDLRGAYKNLRVLTRKGVNLAKHIKMVVPGNLGKVCYATALGQWESEALWANFWYQSSRTRHELLIESLIGRPNAEIKEIKACFRDKRYQDNLELCMQTELKADKFRTAILLALQERRQPDNAPLNIDLIRKDVYDLHRAVTSRDGGETAMIQIIIVRGNAHLREVLQAYEMTYRENFTRAMLSKSRNLVGETLGHVLNGVRNRPMRDALLIHQAITESGTGRDRAELLISRLVRLHWEPRHLEKVKSEYRRKYGRFIEDHIEEEIIEVGGAGAHEKKTEWADFCVELVKSSGFHVENEEP</sequence>
<feature type="compositionally biased region" description="Polar residues" evidence="1">
    <location>
        <begin position="447"/>
        <end position="459"/>
    </location>
</feature>
<feature type="compositionally biased region" description="Polar residues" evidence="1">
    <location>
        <begin position="423"/>
        <end position="433"/>
    </location>
</feature>
<dbReference type="eggNOG" id="KOG0819">
    <property type="taxonomic scope" value="Eukaryota"/>
</dbReference>
<dbReference type="GeneID" id="10028178"/>
<accession>E4UW43</accession>
<reference evidence="3" key="1">
    <citation type="journal article" date="2012" name="MBio">
        <title>Comparative genome analysis of Trichophyton rubrum and related dermatophytes reveals candidate genes involved in infection.</title>
        <authorList>
            <person name="Martinez D.A."/>
            <person name="Oliver B.G."/>
            <person name="Graeser Y."/>
            <person name="Goldberg J.M."/>
            <person name="Li W."/>
            <person name="Martinez-Rossi N.M."/>
            <person name="Monod M."/>
            <person name="Shelest E."/>
            <person name="Barton R.C."/>
            <person name="Birch E."/>
            <person name="Brakhage A.A."/>
            <person name="Chen Z."/>
            <person name="Gurr S.J."/>
            <person name="Heiman D."/>
            <person name="Heitman J."/>
            <person name="Kosti I."/>
            <person name="Rossi A."/>
            <person name="Saif S."/>
            <person name="Samalova M."/>
            <person name="Saunders C.W."/>
            <person name="Shea T."/>
            <person name="Summerbell R.C."/>
            <person name="Xu J."/>
            <person name="Young S."/>
            <person name="Zeng Q."/>
            <person name="Birren B.W."/>
            <person name="Cuomo C.A."/>
            <person name="White T.C."/>
        </authorList>
    </citation>
    <scope>NUCLEOTIDE SEQUENCE [LARGE SCALE GENOMIC DNA]</scope>
    <source>
        <strain evidence="3">ATCC MYA-4604 / CBS 118893</strain>
    </source>
</reference>
<dbReference type="GO" id="GO:0005737">
    <property type="term" value="C:cytoplasm"/>
    <property type="evidence" value="ECO:0007669"/>
    <property type="project" value="TreeGrafter"/>
</dbReference>
<evidence type="ECO:0000256" key="1">
    <source>
        <dbReference type="SAM" id="MobiDB-lite"/>
    </source>
</evidence>
<feature type="region of interest" description="Disordered" evidence="1">
    <location>
        <begin position="321"/>
        <end position="347"/>
    </location>
</feature>
<dbReference type="GO" id="GO:0005544">
    <property type="term" value="F:calcium-dependent phospholipid binding"/>
    <property type="evidence" value="ECO:0007669"/>
    <property type="project" value="InterPro"/>
</dbReference>
<dbReference type="SUPFAM" id="SSF47874">
    <property type="entry name" value="Annexin"/>
    <property type="match status" value="1"/>
</dbReference>
<feature type="compositionally biased region" description="Polar residues" evidence="1">
    <location>
        <begin position="402"/>
        <end position="411"/>
    </location>
</feature>
<dbReference type="PANTHER" id="PTHR10502">
    <property type="entry name" value="ANNEXIN"/>
    <property type="match status" value="1"/>
</dbReference>
<feature type="region of interest" description="Disordered" evidence="1">
    <location>
        <begin position="398"/>
        <end position="460"/>
    </location>
</feature>
<feature type="compositionally biased region" description="Basic residues" evidence="1">
    <location>
        <begin position="12"/>
        <end position="25"/>
    </location>
</feature>
<dbReference type="GO" id="GO:0005634">
    <property type="term" value="C:nucleus"/>
    <property type="evidence" value="ECO:0007669"/>
    <property type="project" value="TreeGrafter"/>
</dbReference>
<feature type="compositionally biased region" description="Basic residues" evidence="1">
    <location>
        <begin position="608"/>
        <end position="617"/>
    </location>
</feature>
<organism evidence="3">
    <name type="scientific">Arthroderma gypseum (strain ATCC MYA-4604 / CBS 118893)</name>
    <name type="common">Microsporum gypseum</name>
    <dbReference type="NCBI Taxonomy" id="535722"/>
    <lineage>
        <taxon>Eukaryota</taxon>
        <taxon>Fungi</taxon>
        <taxon>Dikarya</taxon>
        <taxon>Ascomycota</taxon>
        <taxon>Pezizomycotina</taxon>
        <taxon>Eurotiomycetes</taxon>
        <taxon>Eurotiomycetidae</taxon>
        <taxon>Onygenales</taxon>
        <taxon>Arthrodermataceae</taxon>
        <taxon>Nannizzia</taxon>
    </lineage>
</organism>
<dbReference type="GO" id="GO:0001786">
    <property type="term" value="F:phosphatidylserine binding"/>
    <property type="evidence" value="ECO:0007669"/>
    <property type="project" value="TreeGrafter"/>
</dbReference>
<dbReference type="STRING" id="535722.E4UW43"/>
<feature type="region of interest" description="Disordered" evidence="1">
    <location>
        <begin position="1"/>
        <end position="273"/>
    </location>
</feature>
<dbReference type="AlphaFoldDB" id="E4UW43"/>
<feature type="compositionally biased region" description="Basic and acidic residues" evidence="1">
    <location>
        <begin position="293"/>
        <end position="305"/>
    </location>
</feature>
<keyword evidence="3" id="KW-1185">Reference proteome</keyword>
<dbReference type="GO" id="GO:0005509">
    <property type="term" value="F:calcium ion binding"/>
    <property type="evidence" value="ECO:0007669"/>
    <property type="project" value="InterPro"/>
</dbReference>
<dbReference type="EMBL" id="DS989825">
    <property type="protein sequence ID" value="EFR02491.1"/>
    <property type="molecule type" value="Genomic_DNA"/>
</dbReference>
<dbReference type="RefSeq" id="XP_003172902.1">
    <property type="nucleotide sequence ID" value="XM_003172854.1"/>
</dbReference>
<dbReference type="HOGENOM" id="CLU_012466_0_0_1"/>
<feature type="compositionally biased region" description="Basic residues" evidence="1">
    <location>
        <begin position="33"/>
        <end position="46"/>
    </location>
</feature>
<dbReference type="InParanoid" id="E4UW43"/>
<feature type="compositionally biased region" description="Basic residues" evidence="1">
    <location>
        <begin position="190"/>
        <end position="204"/>
    </location>
</feature>
<dbReference type="GO" id="GO:0005886">
    <property type="term" value="C:plasma membrane"/>
    <property type="evidence" value="ECO:0007669"/>
    <property type="project" value="TreeGrafter"/>
</dbReference>
<dbReference type="Gene3D" id="1.10.220.10">
    <property type="entry name" value="Annexin"/>
    <property type="match status" value="4"/>
</dbReference>
<dbReference type="OMA" id="AMIQIII"/>
<feature type="region of interest" description="Disordered" evidence="1">
    <location>
        <begin position="290"/>
        <end position="309"/>
    </location>
</feature>
<dbReference type="GO" id="GO:0012506">
    <property type="term" value="C:vesicle membrane"/>
    <property type="evidence" value="ECO:0007669"/>
    <property type="project" value="TreeGrafter"/>
</dbReference>
<dbReference type="PANTHER" id="PTHR10502:SF107">
    <property type="entry name" value="ANNEXIN ANXC4 (AFU_ORTHOLOGUE AFUA_3G07020)"/>
    <property type="match status" value="1"/>
</dbReference>
<gene>
    <name evidence="2" type="ORF">MGYG_05484</name>
</gene>
<proteinExistence type="predicted"/>
<dbReference type="InterPro" id="IPR037104">
    <property type="entry name" value="Annexin_sf"/>
</dbReference>
<name>E4UW43_ARTGP</name>
<feature type="region of interest" description="Disordered" evidence="1">
    <location>
        <begin position="594"/>
        <end position="625"/>
    </location>
</feature>
<protein>
    <submittedName>
        <fullName evidence="2">Annexin ANXC4</fullName>
    </submittedName>
</protein>
<evidence type="ECO:0000313" key="2">
    <source>
        <dbReference type="EMBL" id="EFR02491.1"/>
    </source>
</evidence>
<dbReference type="VEuPathDB" id="FungiDB:MGYG_05484"/>
<feature type="compositionally biased region" description="Basic and acidic residues" evidence="1">
    <location>
        <begin position="101"/>
        <end position="117"/>
    </location>
</feature>
<feature type="compositionally biased region" description="Basic and acidic residues" evidence="1">
    <location>
        <begin position="47"/>
        <end position="60"/>
    </location>
</feature>